<sequence>MHSNFDVRNLVNLEGLILYTNMGVHHMPGRFVGIENLRNFEFLCLKSSNEGDGVICAGKKKCPISLDLRTLLVGELKVPQGTTSPLSSITCLKFDGLPELASLNGN</sequence>
<proteinExistence type="predicted"/>
<dbReference type="Proteomes" id="UP000886520">
    <property type="component" value="Chromosome 20"/>
</dbReference>
<gene>
    <name evidence="1" type="ORF">GOP47_0021169</name>
</gene>
<organism evidence="1 2">
    <name type="scientific">Adiantum capillus-veneris</name>
    <name type="common">Maidenhair fern</name>
    <dbReference type="NCBI Taxonomy" id="13818"/>
    <lineage>
        <taxon>Eukaryota</taxon>
        <taxon>Viridiplantae</taxon>
        <taxon>Streptophyta</taxon>
        <taxon>Embryophyta</taxon>
        <taxon>Tracheophyta</taxon>
        <taxon>Polypodiopsida</taxon>
        <taxon>Polypodiidae</taxon>
        <taxon>Polypodiales</taxon>
        <taxon>Pteridineae</taxon>
        <taxon>Pteridaceae</taxon>
        <taxon>Vittarioideae</taxon>
        <taxon>Adiantum</taxon>
    </lineage>
</organism>
<reference evidence="1" key="1">
    <citation type="submission" date="2021-01" db="EMBL/GenBank/DDBJ databases">
        <title>Adiantum capillus-veneris genome.</title>
        <authorList>
            <person name="Fang Y."/>
            <person name="Liao Q."/>
        </authorList>
    </citation>
    <scope>NUCLEOTIDE SEQUENCE</scope>
    <source>
        <strain evidence="1">H3</strain>
        <tissue evidence="1">Leaf</tissue>
    </source>
</reference>
<evidence type="ECO:0000313" key="1">
    <source>
        <dbReference type="EMBL" id="KAI5064499.1"/>
    </source>
</evidence>
<keyword evidence="2" id="KW-1185">Reference proteome</keyword>
<comment type="caution">
    <text evidence="1">The sequence shown here is derived from an EMBL/GenBank/DDBJ whole genome shotgun (WGS) entry which is preliminary data.</text>
</comment>
<evidence type="ECO:0000313" key="2">
    <source>
        <dbReference type="Proteomes" id="UP000886520"/>
    </source>
</evidence>
<accession>A0A9D4UC68</accession>
<protein>
    <submittedName>
        <fullName evidence="1">Uncharacterized protein</fullName>
    </submittedName>
</protein>
<name>A0A9D4UC68_ADICA</name>
<dbReference type="AlphaFoldDB" id="A0A9D4UC68"/>
<dbReference type="EMBL" id="JABFUD020000020">
    <property type="protein sequence ID" value="KAI5064499.1"/>
    <property type="molecule type" value="Genomic_DNA"/>
</dbReference>